<dbReference type="PROSITE" id="PS50261">
    <property type="entry name" value="G_PROTEIN_RECEP_F2_4"/>
    <property type="match status" value="1"/>
</dbReference>
<proteinExistence type="predicted"/>
<keyword evidence="9" id="KW-1185">Reference proteome</keyword>
<reference evidence="8" key="2">
    <citation type="submission" date="2022-10" db="EMBL/GenBank/DDBJ databases">
        <authorList>
            <consortium name="ENA_rothamsted_submissions"/>
            <consortium name="culmorum"/>
            <person name="King R."/>
        </authorList>
    </citation>
    <scope>NUCLEOTIDE SEQUENCE</scope>
</reference>
<dbReference type="Gene3D" id="1.20.1070.10">
    <property type="entry name" value="Rhodopsin 7-helix transmembrane proteins"/>
    <property type="match status" value="1"/>
</dbReference>
<evidence type="ECO:0000313" key="9">
    <source>
        <dbReference type="Proteomes" id="UP001153714"/>
    </source>
</evidence>
<dbReference type="PANTHER" id="PTHR12011:SF347">
    <property type="entry name" value="FI21270P1-RELATED"/>
    <property type="match status" value="1"/>
</dbReference>
<dbReference type="EMBL" id="OU893339">
    <property type="protein sequence ID" value="CAG9796158.1"/>
    <property type="molecule type" value="Genomic_DNA"/>
</dbReference>
<evidence type="ECO:0000313" key="8">
    <source>
        <dbReference type="EMBL" id="CAG9796158.1"/>
    </source>
</evidence>
<feature type="domain" description="G-protein coupled receptors family 2 profile 2" evidence="7">
    <location>
        <begin position="1"/>
        <end position="161"/>
    </location>
</feature>
<dbReference type="PANTHER" id="PTHR12011">
    <property type="entry name" value="ADHESION G-PROTEIN COUPLED RECEPTOR"/>
    <property type="match status" value="1"/>
</dbReference>
<sequence length="503" mass="57912">MSGFHLYAMLVEVFEPERPRARWYCACAYLAPALVVLASAAAYPQGYGTRAHCWLSTERLFVMSFVGPVALVLAANWICLSMVIYMMCHHSTVSIKAKENSKLYKIRVWLNSSLVLAFLLGLTWTFGLLYLNEQTVGVAYAFTILNSLQGLFIFIFHCLQNEIFQKECGRLCRRHPWLSCCLRLTGAPPPPPSTTNHVDTRQGSVKSRRYHQNASADAEDVVDPRDVTNTSSKLHPGNAATLPHHDTLSRQMVQQNHLHSPYNECDMPIAPGSPRHVVKDEESPLHHQGYQTTRSYNHDFRNPHVYMSQHSPGSQEMIFRKHYKDENRRKHHHHSQNVNHTYSEIGPQQARMYRRGSEQEFRVIQDDPVYEEIERNETLMSDMSDDNSGPDNCRQVQHHGSSSSKFFGDHRPLISYSPGERHHHDEHYGKYGKWETLERYDPRHYESGRLMHPYHQPQENNMRALAAVLNGENNVVCHLEPHNSYDVYQPQSGNPRTVSQPSF</sequence>
<dbReference type="GO" id="GO:0007166">
    <property type="term" value="P:cell surface receptor signaling pathway"/>
    <property type="evidence" value="ECO:0007669"/>
    <property type="project" value="InterPro"/>
</dbReference>
<evidence type="ECO:0000256" key="2">
    <source>
        <dbReference type="ARBA" id="ARBA00022692"/>
    </source>
</evidence>
<protein>
    <recommendedName>
        <fullName evidence="7">G-protein coupled receptors family 2 profile 2 domain-containing protein</fullName>
    </recommendedName>
</protein>
<dbReference type="Proteomes" id="UP001153714">
    <property type="component" value="Chromosome 8"/>
</dbReference>
<dbReference type="AlphaFoldDB" id="A0A9N9RGZ5"/>
<feature type="transmembrane region" description="Helical" evidence="6">
    <location>
        <begin position="21"/>
        <end position="43"/>
    </location>
</feature>
<feature type="transmembrane region" description="Helical" evidence="6">
    <location>
        <begin position="108"/>
        <end position="131"/>
    </location>
</feature>
<feature type="transmembrane region" description="Helical" evidence="6">
    <location>
        <begin position="63"/>
        <end position="87"/>
    </location>
</feature>
<dbReference type="OrthoDB" id="1100386at2759"/>
<comment type="subcellular location">
    <subcellularLocation>
        <location evidence="1">Membrane</location>
        <topology evidence="1">Multi-pass membrane protein</topology>
    </subcellularLocation>
</comment>
<reference evidence="8" key="1">
    <citation type="submission" date="2021-12" db="EMBL/GenBank/DDBJ databases">
        <authorList>
            <person name="King R."/>
        </authorList>
    </citation>
    <scope>NUCLEOTIDE SEQUENCE</scope>
</reference>
<evidence type="ECO:0000256" key="5">
    <source>
        <dbReference type="SAM" id="MobiDB-lite"/>
    </source>
</evidence>
<evidence type="ECO:0000256" key="3">
    <source>
        <dbReference type="ARBA" id="ARBA00022989"/>
    </source>
</evidence>
<name>A0A9N9RGZ5_9NEOP</name>
<dbReference type="InterPro" id="IPR000832">
    <property type="entry name" value="GPCR_2_secretin-like"/>
</dbReference>
<evidence type="ECO:0000256" key="4">
    <source>
        <dbReference type="ARBA" id="ARBA00023136"/>
    </source>
</evidence>
<evidence type="ECO:0000256" key="1">
    <source>
        <dbReference type="ARBA" id="ARBA00004141"/>
    </source>
</evidence>
<keyword evidence="2 6" id="KW-0812">Transmembrane</keyword>
<accession>A0A9N9RGZ5</accession>
<feature type="transmembrane region" description="Helical" evidence="6">
    <location>
        <begin position="137"/>
        <end position="156"/>
    </location>
</feature>
<feature type="compositionally biased region" description="Polar residues" evidence="5">
    <location>
        <begin position="383"/>
        <end position="405"/>
    </location>
</feature>
<evidence type="ECO:0000256" key="6">
    <source>
        <dbReference type="SAM" id="Phobius"/>
    </source>
</evidence>
<dbReference type="GO" id="GO:0004930">
    <property type="term" value="F:G protein-coupled receptor activity"/>
    <property type="evidence" value="ECO:0007669"/>
    <property type="project" value="InterPro"/>
</dbReference>
<keyword evidence="4 6" id="KW-0472">Membrane</keyword>
<organism evidence="8 9">
    <name type="scientific">Diatraea saccharalis</name>
    <name type="common">sugarcane borer</name>
    <dbReference type="NCBI Taxonomy" id="40085"/>
    <lineage>
        <taxon>Eukaryota</taxon>
        <taxon>Metazoa</taxon>
        <taxon>Ecdysozoa</taxon>
        <taxon>Arthropoda</taxon>
        <taxon>Hexapoda</taxon>
        <taxon>Insecta</taxon>
        <taxon>Pterygota</taxon>
        <taxon>Neoptera</taxon>
        <taxon>Endopterygota</taxon>
        <taxon>Lepidoptera</taxon>
        <taxon>Glossata</taxon>
        <taxon>Ditrysia</taxon>
        <taxon>Pyraloidea</taxon>
        <taxon>Crambidae</taxon>
        <taxon>Crambinae</taxon>
        <taxon>Diatraea</taxon>
    </lineage>
</organism>
<dbReference type="Pfam" id="PF00002">
    <property type="entry name" value="7tm_2"/>
    <property type="match status" value="1"/>
</dbReference>
<dbReference type="GO" id="GO:0005886">
    <property type="term" value="C:plasma membrane"/>
    <property type="evidence" value="ECO:0007669"/>
    <property type="project" value="TreeGrafter"/>
</dbReference>
<gene>
    <name evidence="8" type="ORF">DIATSA_LOCUS13364</name>
</gene>
<dbReference type="InterPro" id="IPR017981">
    <property type="entry name" value="GPCR_2-like_7TM"/>
</dbReference>
<feature type="region of interest" description="Disordered" evidence="5">
    <location>
        <begin position="189"/>
        <end position="240"/>
    </location>
</feature>
<feature type="region of interest" description="Disordered" evidence="5">
    <location>
        <begin position="383"/>
        <end position="410"/>
    </location>
</feature>
<keyword evidence="3 6" id="KW-1133">Transmembrane helix</keyword>
<evidence type="ECO:0000259" key="7">
    <source>
        <dbReference type="PROSITE" id="PS50261"/>
    </source>
</evidence>
<feature type="compositionally biased region" description="Polar residues" evidence="5">
    <location>
        <begin position="194"/>
        <end position="205"/>
    </location>
</feature>